<evidence type="ECO:0000259" key="1">
    <source>
        <dbReference type="Pfam" id="PF19778"/>
    </source>
</evidence>
<evidence type="ECO:0000313" key="2">
    <source>
        <dbReference type="EMBL" id="OOS20678.1"/>
    </source>
</evidence>
<dbReference type="Proteomes" id="UP000191094">
    <property type="component" value="Unassembled WGS sequence"/>
</dbReference>
<gene>
    <name evidence="2" type="ORF">B0682_05950</name>
</gene>
<dbReference type="Pfam" id="PF19778">
    <property type="entry name" value="RE_endonuc"/>
    <property type="match status" value="1"/>
</dbReference>
<feature type="domain" description="Type III restriction enzyme C-terminal endonuclease" evidence="1">
    <location>
        <begin position="2"/>
        <end position="76"/>
    </location>
</feature>
<protein>
    <recommendedName>
        <fullName evidence="1">Type III restriction enzyme C-terminal endonuclease domain-containing protein</fullName>
    </recommendedName>
</protein>
<name>A0A1T0CEA7_9GAMM</name>
<evidence type="ECO:0000313" key="3">
    <source>
        <dbReference type="Proteomes" id="UP000191094"/>
    </source>
</evidence>
<organism evidence="2 3">
    <name type="scientific">Lwoffella lincolnii</name>
    <dbReference type="NCBI Taxonomy" id="90241"/>
    <lineage>
        <taxon>Bacteria</taxon>
        <taxon>Pseudomonadati</taxon>
        <taxon>Pseudomonadota</taxon>
        <taxon>Gammaproteobacteria</taxon>
        <taxon>Moraxellales</taxon>
        <taxon>Moraxellaceae</taxon>
        <taxon>Lwoffella</taxon>
    </lineage>
</organism>
<dbReference type="GO" id="GO:0015668">
    <property type="term" value="F:type III site-specific deoxyribonuclease activity"/>
    <property type="evidence" value="ECO:0007669"/>
    <property type="project" value="InterPro"/>
</dbReference>
<sequence length="109" mass="12289">MVVYAKLPKNFTIPPPFGSYNPDWAIAFNQDSVHHVYFVAETKGSTHAIDLREREKQKIASAGVFFDKLRQSQTDETADKQPMPITYAVVSNFEQLMQMVGKPSAKLPT</sequence>
<dbReference type="InterPro" id="IPR045572">
    <property type="entry name" value="RE_endonuc_C"/>
</dbReference>
<proteinExistence type="predicted"/>
<keyword evidence="3" id="KW-1185">Reference proteome</keyword>
<accession>A0A1T0CEA7</accession>
<reference evidence="2 3" key="1">
    <citation type="submission" date="2017-02" db="EMBL/GenBank/DDBJ databases">
        <title>Draft genome sequence of Moraxella lincolnii CCUG 9405T type strain.</title>
        <authorList>
            <person name="Salva-Serra F."/>
            <person name="Engstrom-Jakobsson H."/>
            <person name="Thorell K."/>
            <person name="Jaen-Luchoro D."/>
            <person name="Gonzales-Siles L."/>
            <person name="Karlsson R."/>
            <person name="Yazdan S."/>
            <person name="Boulund F."/>
            <person name="Johnning A."/>
            <person name="Engstrand L."/>
            <person name="Kristiansson E."/>
            <person name="Moore E."/>
        </authorList>
    </citation>
    <scope>NUCLEOTIDE SEQUENCE [LARGE SCALE GENOMIC DNA]</scope>
    <source>
        <strain evidence="2 3">CCUG 9405</strain>
    </source>
</reference>
<comment type="caution">
    <text evidence="2">The sequence shown here is derived from an EMBL/GenBank/DDBJ whole genome shotgun (WGS) entry which is preliminary data.</text>
</comment>
<dbReference type="STRING" id="90241.B0682_05950"/>
<dbReference type="EMBL" id="MUYT01000007">
    <property type="protein sequence ID" value="OOS20678.1"/>
    <property type="molecule type" value="Genomic_DNA"/>
</dbReference>
<dbReference type="AlphaFoldDB" id="A0A1T0CEA7"/>